<sequence length="105" mass="12461">MNDYCCWQLVAIQLSPCVHTKCMHVIYYARKYRRWRGGIPLLYYTVRVYCPRVVQNIQTPGNTIDDRLVFNESGLNSYLVGGEKDCRRPEHCFQTKIQTQIRKKD</sequence>
<name>A0A2S2RAJ8_9HEMI</name>
<gene>
    <name evidence="1" type="ORF">g.155680</name>
</gene>
<dbReference type="EMBL" id="GGMS01017800">
    <property type="protein sequence ID" value="MBY87003.1"/>
    <property type="molecule type" value="Transcribed_RNA"/>
</dbReference>
<reference evidence="1" key="1">
    <citation type="submission" date="2018-04" db="EMBL/GenBank/DDBJ databases">
        <title>Transcriptome assembly of Sipha flava.</title>
        <authorList>
            <person name="Scully E.D."/>
            <person name="Geib S.M."/>
            <person name="Palmer N.A."/>
            <person name="Koch K."/>
            <person name="Bradshaw J."/>
            <person name="Heng-Moss T."/>
            <person name="Sarath G."/>
        </authorList>
    </citation>
    <scope>NUCLEOTIDE SEQUENCE</scope>
</reference>
<organism evidence="1">
    <name type="scientific">Sipha flava</name>
    <name type="common">yellow sugarcane aphid</name>
    <dbReference type="NCBI Taxonomy" id="143950"/>
    <lineage>
        <taxon>Eukaryota</taxon>
        <taxon>Metazoa</taxon>
        <taxon>Ecdysozoa</taxon>
        <taxon>Arthropoda</taxon>
        <taxon>Hexapoda</taxon>
        <taxon>Insecta</taxon>
        <taxon>Pterygota</taxon>
        <taxon>Neoptera</taxon>
        <taxon>Paraneoptera</taxon>
        <taxon>Hemiptera</taxon>
        <taxon>Sternorrhyncha</taxon>
        <taxon>Aphidomorpha</taxon>
        <taxon>Aphidoidea</taxon>
        <taxon>Aphididae</taxon>
        <taxon>Sipha</taxon>
    </lineage>
</organism>
<evidence type="ECO:0000313" key="1">
    <source>
        <dbReference type="EMBL" id="MBY87003.1"/>
    </source>
</evidence>
<dbReference type="AlphaFoldDB" id="A0A2S2RAJ8"/>
<protein>
    <submittedName>
        <fullName evidence="1">Uncharacterized protein</fullName>
    </submittedName>
</protein>
<accession>A0A2S2RAJ8</accession>
<proteinExistence type="predicted"/>